<protein>
    <recommendedName>
        <fullName evidence="4">Alcohol acetyltransferase</fullName>
    </recommendedName>
</protein>
<gene>
    <name evidence="2" type="ORF">NE686_21130</name>
</gene>
<sequence length="425" mass="49601">MKQQKEVNWTKLDNASKLFPAVANNKDTKVFRLACELYEDVDSKILQKSLDLTIESFPLYKSVLRRGAFWYYFESTDTNPKVELESNPLCAPLYIKNQRNLLIRVFYYRKRINVEIFHSLTDGAGVIWFMETLIYHYMTIRYGDIFGDSIPELNFKASISQKMDDSFGKNYNKEDNTSQKLKNKKEKSRPAYHIKGNRIAENRMKLIEGSMSVKAVLDIAHEYNTTLTIFMTSLLLYSIYKEMPANKKKRPVVLSVPINLRQYYESATARNFFSTMNISYQFNNSSPDFEEIIQSVSEGFKKGLTKEQLDKQLNHFMSLEKNLLTRVIPLPIKDYVLRIANRLNDRKITSSISNIGKIIMPSEFNNYIRQFSICVSARRPLITLCTYEDRIVISFTSPFEETDMQKTFFQFLSQKGVEIEITSNL</sequence>
<dbReference type="RefSeq" id="WP_256313030.1">
    <property type="nucleotide sequence ID" value="NZ_JANGAC010000025.1"/>
</dbReference>
<evidence type="ECO:0000313" key="3">
    <source>
        <dbReference type="Proteomes" id="UP001524478"/>
    </source>
</evidence>
<feature type="compositionally biased region" description="Basic and acidic residues" evidence="1">
    <location>
        <begin position="168"/>
        <end position="177"/>
    </location>
</feature>
<dbReference type="Proteomes" id="UP001524478">
    <property type="component" value="Unassembled WGS sequence"/>
</dbReference>
<feature type="region of interest" description="Disordered" evidence="1">
    <location>
        <begin position="168"/>
        <end position="189"/>
    </location>
</feature>
<dbReference type="EMBL" id="JANGAC010000025">
    <property type="protein sequence ID" value="MCQ4925613.1"/>
    <property type="molecule type" value="Genomic_DNA"/>
</dbReference>
<accession>A0ABT1SGJ0</accession>
<organism evidence="2 3">
    <name type="scientific">Tissierella carlieri</name>
    <dbReference type="NCBI Taxonomy" id="689904"/>
    <lineage>
        <taxon>Bacteria</taxon>
        <taxon>Bacillati</taxon>
        <taxon>Bacillota</taxon>
        <taxon>Tissierellia</taxon>
        <taxon>Tissierellales</taxon>
        <taxon>Tissierellaceae</taxon>
        <taxon>Tissierella</taxon>
    </lineage>
</organism>
<evidence type="ECO:0000256" key="1">
    <source>
        <dbReference type="SAM" id="MobiDB-lite"/>
    </source>
</evidence>
<reference evidence="2 3" key="1">
    <citation type="submission" date="2022-06" db="EMBL/GenBank/DDBJ databases">
        <title>Isolation of gut microbiota from human fecal samples.</title>
        <authorList>
            <person name="Pamer E.G."/>
            <person name="Barat B."/>
            <person name="Waligurski E."/>
            <person name="Medina S."/>
            <person name="Paddock L."/>
            <person name="Mostad J."/>
        </authorList>
    </citation>
    <scope>NUCLEOTIDE SEQUENCE [LARGE SCALE GENOMIC DNA]</scope>
    <source>
        <strain evidence="2 3">DFI.7.95</strain>
    </source>
</reference>
<evidence type="ECO:0000313" key="2">
    <source>
        <dbReference type="EMBL" id="MCQ4925613.1"/>
    </source>
</evidence>
<comment type="caution">
    <text evidence="2">The sequence shown here is derived from an EMBL/GenBank/DDBJ whole genome shotgun (WGS) entry which is preliminary data.</text>
</comment>
<evidence type="ECO:0008006" key="4">
    <source>
        <dbReference type="Google" id="ProtNLM"/>
    </source>
</evidence>
<proteinExistence type="predicted"/>
<keyword evidence="3" id="KW-1185">Reference proteome</keyword>
<name>A0ABT1SGJ0_9FIRM</name>